<evidence type="ECO:0000313" key="2">
    <source>
        <dbReference type="EMBL" id="EKX53122.1"/>
    </source>
</evidence>
<keyword evidence="1" id="KW-1133">Transmembrane helix</keyword>
<dbReference type="SUPFAM" id="SSF50156">
    <property type="entry name" value="PDZ domain-like"/>
    <property type="match status" value="1"/>
</dbReference>
<reference evidence="4" key="2">
    <citation type="submission" date="2012-11" db="EMBL/GenBank/DDBJ databases">
        <authorList>
            <person name="Kuo A."/>
            <person name="Curtis B.A."/>
            <person name="Tanifuji G."/>
            <person name="Burki F."/>
            <person name="Gruber A."/>
            <person name="Irimia M."/>
            <person name="Maruyama S."/>
            <person name="Arias M.C."/>
            <person name="Ball S.G."/>
            <person name="Gile G.H."/>
            <person name="Hirakawa Y."/>
            <person name="Hopkins J.F."/>
            <person name="Rensing S.A."/>
            <person name="Schmutz J."/>
            <person name="Symeonidi A."/>
            <person name="Elias M."/>
            <person name="Eveleigh R.J."/>
            <person name="Herman E.K."/>
            <person name="Klute M.J."/>
            <person name="Nakayama T."/>
            <person name="Obornik M."/>
            <person name="Reyes-Prieto A."/>
            <person name="Armbrust E.V."/>
            <person name="Aves S.J."/>
            <person name="Beiko R.G."/>
            <person name="Coutinho P."/>
            <person name="Dacks J.B."/>
            <person name="Durnford D.G."/>
            <person name="Fast N.M."/>
            <person name="Green B.R."/>
            <person name="Grisdale C."/>
            <person name="Hempe F."/>
            <person name="Henrissat B."/>
            <person name="Hoppner M.P."/>
            <person name="Ishida K.-I."/>
            <person name="Kim E."/>
            <person name="Koreny L."/>
            <person name="Kroth P.G."/>
            <person name="Liu Y."/>
            <person name="Malik S.-B."/>
            <person name="Maier U.G."/>
            <person name="McRose D."/>
            <person name="Mock T."/>
            <person name="Neilson J.A."/>
            <person name="Onodera N.T."/>
            <person name="Poole A.M."/>
            <person name="Pritham E.J."/>
            <person name="Richards T.A."/>
            <person name="Rocap G."/>
            <person name="Roy S.W."/>
            <person name="Sarai C."/>
            <person name="Schaack S."/>
            <person name="Shirato S."/>
            <person name="Slamovits C.H."/>
            <person name="Spencer D.F."/>
            <person name="Suzuki S."/>
            <person name="Worden A.Z."/>
            <person name="Zauner S."/>
            <person name="Barry K."/>
            <person name="Bell C."/>
            <person name="Bharti A.K."/>
            <person name="Crow J.A."/>
            <person name="Grimwood J."/>
            <person name="Kramer R."/>
            <person name="Lindquist E."/>
            <person name="Lucas S."/>
            <person name="Salamov A."/>
            <person name="McFadden G.I."/>
            <person name="Lane C.E."/>
            <person name="Keeling P.J."/>
            <person name="Gray M.W."/>
            <person name="Grigoriev I.V."/>
            <person name="Archibald J.M."/>
        </authorList>
    </citation>
    <scope>NUCLEOTIDE SEQUENCE</scope>
    <source>
        <strain evidence="4">CCMP2712</strain>
    </source>
</reference>
<evidence type="ECO:0008006" key="5">
    <source>
        <dbReference type="Google" id="ProtNLM"/>
    </source>
</evidence>
<accession>L1JXM5</accession>
<keyword evidence="4" id="KW-1185">Reference proteome</keyword>
<dbReference type="EMBL" id="JH992971">
    <property type="protein sequence ID" value="EKX53122.1"/>
    <property type="molecule type" value="Genomic_DNA"/>
</dbReference>
<protein>
    <recommendedName>
        <fullName evidence="5">PDZ domain-containing protein</fullName>
    </recommendedName>
</protein>
<dbReference type="AlphaFoldDB" id="L1JXM5"/>
<dbReference type="Gene3D" id="2.30.42.10">
    <property type="match status" value="1"/>
</dbReference>
<evidence type="ECO:0000256" key="1">
    <source>
        <dbReference type="SAM" id="Phobius"/>
    </source>
</evidence>
<dbReference type="RefSeq" id="XP_005840102.1">
    <property type="nucleotide sequence ID" value="XM_005840045.1"/>
</dbReference>
<reference evidence="2 4" key="1">
    <citation type="journal article" date="2012" name="Nature">
        <title>Algal genomes reveal evolutionary mosaicism and the fate of nucleomorphs.</title>
        <authorList>
            <consortium name="DOE Joint Genome Institute"/>
            <person name="Curtis B.A."/>
            <person name="Tanifuji G."/>
            <person name="Burki F."/>
            <person name="Gruber A."/>
            <person name="Irimia M."/>
            <person name="Maruyama S."/>
            <person name="Arias M.C."/>
            <person name="Ball S.G."/>
            <person name="Gile G.H."/>
            <person name="Hirakawa Y."/>
            <person name="Hopkins J.F."/>
            <person name="Kuo A."/>
            <person name="Rensing S.A."/>
            <person name="Schmutz J."/>
            <person name="Symeonidi A."/>
            <person name="Elias M."/>
            <person name="Eveleigh R.J."/>
            <person name="Herman E.K."/>
            <person name="Klute M.J."/>
            <person name="Nakayama T."/>
            <person name="Obornik M."/>
            <person name="Reyes-Prieto A."/>
            <person name="Armbrust E.V."/>
            <person name="Aves S.J."/>
            <person name="Beiko R.G."/>
            <person name="Coutinho P."/>
            <person name="Dacks J.B."/>
            <person name="Durnford D.G."/>
            <person name="Fast N.M."/>
            <person name="Green B.R."/>
            <person name="Grisdale C.J."/>
            <person name="Hempel F."/>
            <person name="Henrissat B."/>
            <person name="Hoppner M.P."/>
            <person name="Ishida K."/>
            <person name="Kim E."/>
            <person name="Koreny L."/>
            <person name="Kroth P.G."/>
            <person name="Liu Y."/>
            <person name="Malik S.B."/>
            <person name="Maier U.G."/>
            <person name="McRose D."/>
            <person name="Mock T."/>
            <person name="Neilson J.A."/>
            <person name="Onodera N.T."/>
            <person name="Poole A.M."/>
            <person name="Pritham E.J."/>
            <person name="Richards T.A."/>
            <person name="Rocap G."/>
            <person name="Roy S.W."/>
            <person name="Sarai C."/>
            <person name="Schaack S."/>
            <person name="Shirato S."/>
            <person name="Slamovits C.H."/>
            <person name="Spencer D.F."/>
            <person name="Suzuki S."/>
            <person name="Worden A.Z."/>
            <person name="Zauner S."/>
            <person name="Barry K."/>
            <person name="Bell C."/>
            <person name="Bharti A.K."/>
            <person name="Crow J.A."/>
            <person name="Grimwood J."/>
            <person name="Kramer R."/>
            <person name="Lindquist E."/>
            <person name="Lucas S."/>
            <person name="Salamov A."/>
            <person name="McFadden G.I."/>
            <person name="Lane C.E."/>
            <person name="Keeling P.J."/>
            <person name="Gray M.W."/>
            <person name="Grigoriev I.V."/>
            <person name="Archibald J.M."/>
        </authorList>
    </citation>
    <scope>NUCLEOTIDE SEQUENCE</scope>
    <source>
        <strain evidence="2 4">CCMP2712</strain>
    </source>
</reference>
<name>L1JXM5_GUITC</name>
<organism evidence="2">
    <name type="scientific">Guillardia theta (strain CCMP2712)</name>
    <name type="common">Cryptophyte</name>
    <dbReference type="NCBI Taxonomy" id="905079"/>
    <lineage>
        <taxon>Eukaryota</taxon>
        <taxon>Cryptophyceae</taxon>
        <taxon>Pyrenomonadales</taxon>
        <taxon>Geminigeraceae</taxon>
        <taxon>Guillardia</taxon>
    </lineage>
</organism>
<evidence type="ECO:0000313" key="4">
    <source>
        <dbReference type="Proteomes" id="UP000011087"/>
    </source>
</evidence>
<dbReference type="PaxDb" id="55529-EKX53122"/>
<dbReference type="Proteomes" id="UP000011087">
    <property type="component" value="Unassembled WGS sequence"/>
</dbReference>
<dbReference type="KEGG" id="gtt:GUITHDRAFT_161172"/>
<gene>
    <name evidence="2" type="ORF">GUITHDRAFT_161172</name>
</gene>
<dbReference type="GeneID" id="17309520"/>
<keyword evidence="1" id="KW-0812">Transmembrane</keyword>
<dbReference type="InterPro" id="IPR036034">
    <property type="entry name" value="PDZ_sf"/>
</dbReference>
<sequence length="236" mass="25701">MVGARGGRLPIFNAGKQDLVATLLLLLFLGSALLVLRASQQHMNEAGGNTWKNLAVIVGSILFLALVFVVCMKVIYNYICCFTDEYEEIASKQEEEVAILRSNADLESGLKTHQQPDGKDSDVKQKAAQAQVEKFADSLRGEDEIDCGIELEGSVEDFEYNGVKHSSGCLRISKVEPYGCCDRQAVCGVGDILVTVDGKDVHGMHPGKVQKLLRGKPGCSIVLGMYTKLSRGIIHR</sequence>
<dbReference type="HOGENOM" id="CLU_1177330_0_0_1"/>
<keyword evidence="1" id="KW-0472">Membrane</keyword>
<dbReference type="EnsemblProtists" id="EKX53122">
    <property type="protein sequence ID" value="EKX53122"/>
    <property type="gene ID" value="GUITHDRAFT_161172"/>
</dbReference>
<proteinExistence type="predicted"/>
<reference evidence="3" key="3">
    <citation type="submission" date="2016-03" db="UniProtKB">
        <authorList>
            <consortium name="EnsemblProtists"/>
        </authorList>
    </citation>
    <scope>IDENTIFICATION</scope>
</reference>
<dbReference type="OrthoDB" id="10594663at2759"/>
<evidence type="ECO:0000313" key="3">
    <source>
        <dbReference type="EnsemblProtists" id="EKX53122"/>
    </source>
</evidence>
<feature type="transmembrane region" description="Helical" evidence="1">
    <location>
        <begin position="54"/>
        <end position="76"/>
    </location>
</feature>